<protein>
    <submittedName>
        <fullName evidence="1">Uncharacterized protein</fullName>
    </submittedName>
</protein>
<dbReference type="EMBL" id="MDYN01000152">
    <property type="protein sequence ID" value="OQD75551.1"/>
    <property type="molecule type" value="Genomic_DNA"/>
</dbReference>
<gene>
    <name evidence="1" type="ORF">PENANT_c152G11107</name>
</gene>
<name>A0A1V6PEU3_9EURO</name>
<accession>A0A1V6PEU3</accession>
<comment type="caution">
    <text evidence="1">The sequence shown here is derived from an EMBL/GenBank/DDBJ whole genome shotgun (WGS) entry which is preliminary data.</text>
</comment>
<evidence type="ECO:0000313" key="2">
    <source>
        <dbReference type="Proteomes" id="UP000191672"/>
    </source>
</evidence>
<keyword evidence="2" id="KW-1185">Reference proteome</keyword>
<proteinExistence type="predicted"/>
<reference evidence="2" key="1">
    <citation type="journal article" date="2017" name="Nat. Microbiol.">
        <title>Global analysis of biosynthetic gene clusters reveals vast potential of secondary metabolite production in Penicillium species.</title>
        <authorList>
            <person name="Nielsen J.C."/>
            <person name="Grijseels S."/>
            <person name="Prigent S."/>
            <person name="Ji B."/>
            <person name="Dainat J."/>
            <person name="Nielsen K.F."/>
            <person name="Frisvad J.C."/>
            <person name="Workman M."/>
            <person name="Nielsen J."/>
        </authorList>
    </citation>
    <scope>NUCLEOTIDE SEQUENCE [LARGE SCALE GENOMIC DNA]</scope>
    <source>
        <strain evidence="2">IBT 31811</strain>
    </source>
</reference>
<sequence>MNFPGQLSSIFFKDLLVTSRSQEESTTILAGDRCVNKFSAGDRGITKFSAA</sequence>
<organism evidence="1 2">
    <name type="scientific">Penicillium antarcticum</name>
    <dbReference type="NCBI Taxonomy" id="416450"/>
    <lineage>
        <taxon>Eukaryota</taxon>
        <taxon>Fungi</taxon>
        <taxon>Dikarya</taxon>
        <taxon>Ascomycota</taxon>
        <taxon>Pezizomycotina</taxon>
        <taxon>Eurotiomycetes</taxon>
        <taxon>Eurotiomycetidae</taxon>
        <taxon>Eurotiales</taxon>
        <taxon>Aspergillaceae</taxon>
        <taxon>Penicillium</taxon>
    </lineage>
</organism>
<dbReference type="Proteomes" id="UP000191672">
    <property type="component" value="Unassembled WGS sequence"/>
</dbReference>
<dbReference type="AlphaFoldDB" id="A0A1V6PEU3"/>
<evidence type="ECO:0000313" key="1">
    <source>
        <dbReference type="EMBL" id="OQD75551.1"/>
    </source>
</evidence>